<organism evidence="2 3">
    <name type="scientific">Cladobotryum mycophilum</name>
    <dbReference type="NCBI Taxonomy" id="491253"/>
    <lineage>
        <taxon>Eukaryota</taxon>
        <taxon>Fungi</taxon>
        <taxon>Dikarya</taxon>
        <taxon>Ascomycota</taxon>
        <taxon>Pezizomycotina</taxon>
        <taxon>Sordariomycetes</taxon>
        <taxon>Hypocreomycetidae</taxon>
        <taxon>Hypocreales</taxon>
        <taxon>Hypocreaceae</taxon>
        <taxon>Cladobotryum</taxon>
    </lineage>
</organism>
<proteinExistence type="predicted"/>
<reference evidence="2 3" key="1">
    <citation type="submission" date="2024-01" db="EMBL/GenBank/DDBJ databases">
        <title>Complete genome of Cladobotryum mycophilum ATHUM6906.</title>
        <authorList>
            <person name="Christinaki A.C."/>
            <person name="Myridakis A.I."/>
            <person name="Kouvelis V.N."/>
        </authorList>
    </citation>
    <scope>NUCLEOTIDE SEQUENCE [LARGE SCALE GENOMIC DNA]</scope>
    <source>
        <strain evidence="2 3">ATHUM6906</strain>
    </source>
</reference>
<dbReference type="SUPFAM" id="SSF50494">
    <property type="entry name" value="Trypsin-like serine proteases"/>
    <property type="match status" value="1"/>
</dbReference>
<accession>A0ABR0SQT0</accession>
<dbReference type="Pfam" id="PF13365">
    <property type="entry name" value="Trypsin_2"/>
    <property type="match status" value="1"/>
</dbReference>
<gene>
    <name evidence="2" type="ORF">PT974_05006</name>
</gene>
<dbReference type="Proteomes" id="UP001338125">
    <property type="component" value="Unassembled WGS sequence"/>
</dbReference>
<evidence type="ECO:0000256" key="1">
    <source>
        <dbReference type="SAM" id="MobiDB-lite"/>
    </source>
</evidence>
<protein>
    <submittedName>
        <fullName evidence="2">Uncharacterized protein</fullName>
    </submittedName>
</protein>
<keyword evidence="3" id="KW-1185">Reference proteome</keyword>
<name>A0ABR0SQT0_9HYPO</name>
<dbReference type="InterPro" id="IPR043504">
    <property type="entry name" value="Peptidase_S1_PA_chymotrypsin"/>
</dbReference>
<dbReference type="InterPro" id="IPR009003">
    <property type="entry name" value="Peptidase_S1_PA"/>
</dbReference>
<evidence type="ECO:0000313" key="3">
    <source>
        <dbReference type="Proteomes" id="UP001338125"/>
    </source>
</evidence>
<comment type="caution">
    <text evidence="2">The sequence shown here is derived from an EMBL/GenBank/DDBJ whole genome shotgun (WGS) entry which is preliminary data.</text>
</comment>
<feature type="compositionally biased region" description="Low complexity" evidence="1">
    <location>
        <begin position="188"/>
        <end position="210"/>
    </location>
</feature>
<dbReference type="Gene3D" id="2.40.10.10">
    <property type="entry name" value="Trypsin-like serine proteases"/>
    <property type="match status" value="1"/>
</dbReference>
<dbReference type="EMBL" id="JAVFKD010000010">
    <property type="protein sequence ID" value="KAK5994528.1"/>
    <property type="molecule type" value="Genomic_DNA"/>
</dbReference>
<feature type="region of interest" description="Disordered" evidence="1">
    <location>
        <begin position="178"/>
        <end position="247"/>
    </location>
</feature>
<evidence type="ECO:0000313" key="2">
    <source>
        <dbReference type="EMBL" id="KAK5994528.1"/>
    </source>
</evidence>
<sequence length="247" mass="26426">MVQIIDLTQDDEDDDLTHPQLQTTISLHLSPSLSSLLTSTPTLLPSRITSSNTNLPPLSHRTLLQKRSWLQTHTINTSQLLPTRSSASSAPPPPVLPHITPSTLLFAQEEAGSAVCISPNGLILSCAHCVAESPNELSWAKPHWLLFSNGRLVSAQLLAWDPKRDLSLLFITRSSAPDSAPFPHTPLSSSAPKPNTPSSASATPAPSISNRQTPTPPPGTIPSSSPRVPSAAFPPLRTRRIIQTLAP</sequence>